<dbReference type="SUPFAM" id="SSF57701">
    <property type="entry name" value="Zn2/Cys6 DNA-binding domain"/>
    <property type="match status" value="1"/>
</dbReference>
<reference evidence="6" key="1">
    <citation type="journal article" date="2020" name="Stud. Mycol.">
        <title>101 Dothideomycetes genomes: a test case for predicting lifestyles and emergence of pathogens.</title>
        <authorList>
            <person name="Haridas S."/>
            <person name="Albert R."/>
            <person name="Binder M."/>
            <person name="Bloem J."/>
            <person name="Labutti K."/>
            <person name="Salamov A."/>
            <person name="Andreopoulos B."/>
            <person name="Baker S."/>
            <person name="Barry K."/>
            <person name="Bills G."/>
            <person name="Bluhm B."/>
            <person name="Cannon C."/>
            <person name="Castanera R."/>
            <person name="Culley D."/>
            <person name="Daum C."/>
            <person name="Ezra D."/>
            <person name="Gonzalez J."/>
            <person name="Henrissat B."/>
            <person name="Kuo A."/>
            <person name="Liang C."/>
            <person name="Lipzen A."/>
            <person name="Lutzoni F."/>
            <person name="Magnuson J."/>
            <person name="Mondo S."/>
            <person name="Nolan M."/>
            <person name="Ohm R."/>
            <person name="Pangilinan J."/>
            <person name="Park H.-J."/>
            <person name="Ramirez L."/>
            <person name="Alfaro M."/>
            <person name="Sun H."/>
            <person name="Tritt A."/>
            <person name="Yoshinaga Y."/>
            <person name="Zwiers L.-H."/>
            <person name="Turgeon B."/>
            <person name="Goodwin S."/>
            <person name="Spatafora J."/>
            <person name="Crous P."/>
            <person name="Grigoriev I."/>
        </authorList>
    </citation>
    <scope>NUCLEOTIDE SEQUENCE</scope>
    <source>
        <strain evidence="6">CBS 119687</strain>
    </source>
</reference>
<dbReference type="GO" id="GO:0003677">
    <property type="term" value="F:DNA binding"/>
    <property type="evidence" value="ECO:0007669"/>
    <property type="project" value="InterPro"/>
</dbReference>
<dbReference type="InterPro" id="IPR036864">
    <property type="entry name" value="Zn2-C6_fun-type_DNA-bd_sf"/>
</dbReference>
<feature type="compositionally biased region" description="Polar residues" evidence="4">
    <location>
        <begin position="541"/>
        <end position="550"/>
    </location>
</feature>
<dbReference type="InterPro" id="IPR007219">
    <property type="entry name" value="XnlR_reg_dom"/>
</dbReference>
<feature type="compositionally biased region" description="Basic residues" evidence="4">
    <location>
        <begin position="795"/>
        <end position="819"/>
    </location>
</feature>
<evidence type="ECO:0000259" key="5">
    <source>
        <dbReference type="PROSITE" id="PS50048"/>
    </source>
</evidence>
<dbReference type="RefSeq" id="XP_033518928.1">
    <property type="nucleotide sequence ID" value="XM_033665306.1"/>
</dbReference>
<comment type="subcellular location">
    <subcellularLocation>
        <location evidence="1">Nucleus</location>
    </subcellularLocation>
</comment>
<dbReference type="OrthoDB" id="1747771at2759"/>
<evidence type="ECO:0000256" key="3">
    <source>
        <dbReference type="ARBA" id="ARBA00023242"/>
    </source>
</evidence>
<organism evidence="6 7">
    <name type="scientific">Dothidotthia symphoricarpi CBS 119687</name>
    <dbReference type="NCBI Taxonomy" id="1392245"/>
    <lineage>
        <taxon>Eukaryota</taxon>
        <taxon>Fungi</taxon>
        <taxon>Dikarya</taxon>
        <taxon>Ascomycota</taxon>
        <taxon>Pezizomycotina</taxon>
        <taxon>Dothideomycetes</taxon>
        <taxon>Pleosporomycetidae</taxon>
        <taxon>Pleosporales</taxon>
        <taxon>Dothidotthiaceae</taxon>
        <taxon>Dothidotthia</taxon>
    </lineage>
</organism>
<accession>A0A6A5ZZU1</accession>
<feature type="domain" description="Zn(2)-C6 fungal-type" evidence="5">
    <location>
        <begin position="35"/>
        <end position="66"/>
    </location>
</feature>
<dbReference type="GO" id="GO:0008270">
    <property type="term" value="F:zinc ion binding"/>
    <property type="evidence" value="ECO:0007669"/>
    <property type="project" value="InterPro"/>
</dbReference>
<dbReference type="AlphaFoldDB" id="A0A6A5ZZU1"/>
<dbReference type="InterPro" id="IPR001138">
    <property type="entry name" value="Zn2Cys6_DnaBD"/>
</dbReference>
<feature type="region of interest" description="Disordered" evidence="4">
    <location>
        <begin position="1"/>
        <end position="24"/>
    </location>
</feature>
<dbReference type="CDD" id="cd00067">
    <property type="entry name" value="GAL4"/>
    <property type="match status" value="1"/>
</dbReference>
<feature type="region of interest" description="Disordered" evidence="4">
    <location>
        <begin position="101"/>
        <end position="137"/>
    </location>
</feature>
<feature type="region of interest" description="Disordered" evidence="4">
    <location>
        <begin position="512"/>
        <end position="550"/>
    </location>
</feature>
<protein>
    <recommendedName>
        <fullName evidence="5">Zn(2)-C6 fungal-type domain-containing protein</fullName>
    </recommendedName>
</protein>
<name>A0A6A5ZZU1_9PLEO</name>
<dbReference type="PROSITE" id="PS00463">
    <property type="entry name" value="ZN2_CY6_FUNGAL_1"/>
    <property type="match status" value="1"/>
</dbReference>
<dbReference type="GO" id="GO:0006351">
    <property type="term" value="P:DNA-templated transcription"/>
    <property type="evidence" value="ECO:0007669"/>
    <property type="project" value="InterPro"/>
</dbReference>
<proteinExistence type="predicted"/>
<keyword evidence="2" id="KW-0479">Metal-binding</keyword>
<dbReference type="CDD" id="cd12148">
    <property type="entry name" value="fungal_TF_MHR"/>
    <property type="match status" value="1"/>
</dbReference>
<keyword evidence="7" id="KW-1185">Reference proteome</keyword>
<gene>
    <name evidence="6" type="ORF">P153DRAFT_326836</name>
</gene>
<dbReference type="Proteomes" id="UP000799771">
    <property type="component" value="Unassembled WGS sequence"/>
</dbReference>
<dbReference type="PANTHER" id="PTHR31001">
    <property type="entry name" value="UNCHARACTERIZED TRANSCRIPTIONAL REGULATORY PROTEIN"/>
    <property type="match status" value="1"/>
</dbReference>
<dbReference type="GO" id="GO:0005634">
    <property type="term" value="C:nucleus"/>
    <property type="evidence" value="ECO:0007669"/>
    <property type="project" value="UniProtKB-SubCell"/>
</dbReference>
<sequence length="958" mass="107202">MSTFSGDHIQPSVNGIIESNKRKQRAQQQSRQLLSCTKCRERKVKCDRTKPCSACCARGAPKECHFVAEGGDYAPIQQSYELRKLRTENMLLKERLRANQIPIDEDDSDTTTSPDSQLGERPTSSSQKRRVVKQRRFQGSERTDSIYFGSPGLANVIADFAAANLTPTSAQSLAYLMPRGQDAYTPKTPLPDPFATLFSATPDQCIPQLLKILPADEHLLEYLDAFERRITVCSFPQVSIEITKSEVERFLSDRRKNAAMCPDMLALLFAAMALGAQHSVWDRGGGQWNANIIDEETQKGNVYIAAAMQALRMSSFMHKPTILGIETLIMIGPYLTHSGRHMEAWTLFGTTIRMAQAIGLHRNPKYLNPAPPTQRECAIRQTLWWWMLHMDEQYSMTLGRPLGISGIGDCPPPHELTTDPRMLRFGEFVNHFTLLARQILSGDRMTDAKIDEFTDLLRTLLDTMPEMLQFDESWIIEETEIPEWPLRVMAAVYFCKTHTYLILLNRQRTDTSTGCTQTPNTTVSTSSFRPVNYKPSPNPSPTASSMTSPRGRSLVLSSSEDILTAFLFFYHRVPAALVSWTISQQAFNSCMLLLLDALEIRQITPAILKVEQAYVIFLELQNNGVHRLAILAVERISWGLQELHHVLNPTKGESFTRGCQGFGEADLHGDAKSRARDGSQALPDAVMSNTGMLLLEDSGLQSFIPESFEAFSWIAAEKDELGDTSPLKQEPDRPDLRCSEDIHKARSTRKVQEMWESASGSVSPRYAVSQQKQGCQLQGITTPTPRAGLAPATHQKLHGIKSVAKSRRRPGPSPRHRTGRQREIVEARQRRHIRADDPPQMPSRHHSWPSLSQSGPVPPLARHTRLSPRGSRLPSAGISHRHTLADSGPAPDQHLCPDIVPQSDHSHSVTCSSWLAQPASMPDTAEPVAMPTMSGYGQDQQMYQYDFSSRFSNATRRV</sequence>
<evidence type="ECO:0000256" key="2">
    <source>
        <dbReference type="ARBA" id="ARBA00022723"/>
    </source>
</evidence>
<keyword evidence="3" id="KW-0539">Nucleus</keyword>
<feature type="compositionally biased region" description="Polar residues" evidence="4">
    <location>
        <begin position="512"/>
        <end position="529"/>
    </location>
</feature>
<feature type="compositionally biased region" description="Basic residues" evidence="4">
    <location>
        <begin position="127"/>
        <end position="136"/>
    </location>
</feature>
<dbReference type="GeneID" id="54405738"/>
<dbReference type="EMBL" id="ML977519">
    <property type="protein sequence ID" value="KAF2124535.1"/>
    <property type="molecule type" value="Genomic_DNA"/>
</dbReference>
<evidence type="ECO:0000313" key="6">
    <source>
        <dbReference type="EMBL" id="KAF2124535.1"/>
    </source>
</evidence>
<evidence type="ECO:0000313" key="7">
    <source>
        <dbReference type="Proteomes" id="UP000799771"/>
    </source>
</evidence>
<dbReference type="Pfam" id="PF04082">
    <property type="entry name" value="Fungal_trans"/>
    <property type="match status" value="1"/>
</dbReference>
<dbReference type="Pfam" id="PF00172">
    <property type="entry name" value="Zn_clus"/>
    <property type="match status" value="1"/>
</dbReference>
<dbReference type="SMART" id="SM00066">
    <property type="entry name" value="GAL4"/>
    <property type="match status" value="1"/>
</dbReference>
<dbReference type="PANTHER" id="PTHR31001:SF88">
    <property type="entry name" value="TRANSCRIPTION FACTOR PDR3"/>
    <property type="match status" value="1"/>
</dbReference>
<dbReference type="PROSITE" id="PS50048">
    <property type="entry name" value="ZN2_CY6_FUNGAL_2"/>
    <property type="match status" value="1"/>
</dbReference>
<dbReference type="GO" id="GO:0000981">
    <property type="term" value="F:DNA-binding transcription factor activity, RNA polymerase II-specific"/>
    <property type="evidence" value="ECO:0007669"/>
    <property type="project" value="InterPro"/>
</dbReference>
<evidence type="ECO:0000256" key="4">
    <source>
        <dbReference type="SAM" id="MobiDB-lite"/>
    </source>
</evidence>
<dbReference type="SMART" id="SM00906">
    <property type="entry name" value="Fungal_trans"/>
    <property type="match status" value="1"/>
</dbReference>
<dbReference type="InterPro" id="IPR050613">
    <property type="entry name" value="Sec_Metabolite_Reg"/>
</dbReference>
<evidence type="ECO:0000256" key="1">
    <source>
        <dbReference type="ARBA" id="ARBA00004123"/>
    </source>
</evidence>
<dbReference type="Gene3D" id="4.10.240.10">
    <property type="entry name" value="Zn(2)-C6 fungal-type DNA-binding domain"/>
    <property type="match status" value="1"/>
</dbReference>
<feature type="region of interest" description="Disordered" evidence="4">
    <location>
        <begin position="789"/>
        <end position="874"/>
    </location>
</feature>